<evidence type="ECO:0000259" key="3">
    <source>
        <dbReference type="Pfam" id="PF08279"/>
    </source>
</evidence>
<dbReference type="InterPro" id="IPR026043">
    <property type="entry name" value="NadR"/>
</dbReference>
<dbReference type="EMBL" id="DVLT01000055">
    <property type="protein sequence ID" value="HIU03386.1"/>
    <property type="molecule type" value="Genomic_DNA"/>
</dbReference>
<dbReference type="InterPro" id="IPR036390">
    <property type="entry name" value="WH_DNA-bd_sf"/>
</dbReference>
<dbReference type="SUPFAM" id="SSF46785">
    <property type="entry name" value="Winged helix' DNA-binding domain"/>
    <property type="match status" value="1"/>
</dbReference>
<feature type="domain" description="Helix-turn-helix type 11" evidence="3">
    <location>
        <begin position="7"/>
        <end position="59"/>
    </location>
</feature>
<protein>
    <submittedName>
        <fullName evidence="4">Transcription repressor NadR</fullName>
    </submittedName>
</protein>
<dbReference type="InterPro" id="IPR013196">
    <property type="entry name" value="HTH_11"/>
</dbReference>
<dbReference type="GO" id="GO:0046872">
    <property type="term" value="F:metal ion binding"/>
    <property type="evidence" value="ECO:0007669"/>
    <property type="project" value="UniProtKB-KW"/>
</dbReference>
<feature type="binding site" evidence="1">
    <location>
        <position position="77"/>
    </location>
    <ligand>
        <name>Ni(2+)</name>
        <dbReference type="ChEBI" id="CHEBI:49786"/>
    </ligand>
</feature>
<organism evidence="4 5">
    <name type="scientific">Candidatus Onthocola gallistercoris</name>
    <dbReference type="NCBI Taxonomy" id="2840876"/>
    <lineage>
        <taxon>Bacteria</taxon>
        <taxon>Bacillati</taxon>
        <taxon>Bacillota</taxon>
        <taxon>Bacilli</taxon>
        <taxon>Candidatus Onthocola</taxon>
    </lineage>
</organism>
<dbReference type="Pfam" id="PF02829">
    <property type="entry name" value="3H"/>
    <property type="match status" value="1"/>
</dbReference>
<feature type="binding site" evidence="1">
    <location>
        <position position="146"/>
    </location>
    <ligand>
        <name>Ni(2+)</name>
        <dbReference type="ChEBI" id="CHEBI:49786"/>
    </ligand>
</feature>
<evidence type="ECO:0000313" key="4">
    <source>
        <dbReference type="EMBL" id="HIU03386.1"/>
    </source>
</evidence>
<dbReference type="Gene3D" id="1.10.10.10">
    <property type="entry name" value="Winged helix-like DNA-binding domain superfamily/Winged helix DNA-binding domain"/>
    <property type="match status" value="1"/>
</dbReference>
<reference evidence="4" key="1">
    <citation type="submission" date="2020-10" db="EMBL/GenBank/DDBJ databases">
        <authorList>
            <person name="Gilroy R."/>
        </authorList>
    </citation>
    <scope>NUCLEOTIDE SEQUENCE</scope>
    <source>
        <strain evidence="4">CHK187-14744</strain>
    </source>
</reference>
<reference evidence="4" key="2">
    <citation type="journal article" date="2021" name="PeerJ">
        <title>Extensive microbial diversity within the chicken gut microbiome revealed by metagenomics and culture.</title>
        <authorList>
            <person name="Gilroy R."/>
            <person name="Ravi A."/>
            <person name="Getino M."/>
            <person name="Pursley I."/>
            <person name="Horton D.L."/>
            <person name="Alikhan N.F."/>
            <person name="Baker D."/>
            <person name="Gharbi K."/>
            <person name="Hall N."/>
            <person name="Watson M."/>
            <person name="Adriaenssens E.M."/>
            <person name="Foster-Nyarko E."/>
            <person name="Jarju S."/>
            <person name="Secka A."/>
            <person name="Antonio M."/>
            <person name="Oren A."/>
            <person name="Chaudhuri R.R."/>
            <person name="La Ragione R."/>
            <person name="Hildebrand F."/>
            <person name="Pallen M.J."/>
        </authorList>
    </citation>
    <scope>NUCLEOTIDE SEQUENCE</scope>
    <source>
        <strain evidence="4">CHK187-14744</strain>
    </source>
</reference>
<feature type="domain" description="3H" evidence="2">
    <location>
        <begin position="74"/>
        <end position="169"/>
    </location>
</feature>
<dbReference type="PANTHER" id="PTHR40068">
    <property type="entry name" value="TRANSCRIPTION REPRESSOR NIAR-RELATED"/>
    <property type="match status" value="1"/>
</dbReference>
<keyword evidence="1" id="KW-0533">Nickel</keyword>
<dbReference type="PIRSF" id="PIRSF037847">
    <property type="entry name" value="NiaR"/>
    <property type="match status" value="1"/>
</dbReference>
<comment type="caution">
    <text evidence="4">The sequence shown here is derived from an EMBL/GenBank/DDBJ whole genome shotgun (WGS) entry which is preliminary data.</text>
</comment>
<sequence length="171" mass="19476">MRDGQERRQQLIRILENSTEPVSGGSLAKMLHVSRQIIVQDIALLRAVNEEIFATPRGYVLDRRMHKRYRRSYAVNHTREQIVDELYTIIDNGGKVLNVIVAHDVYGQIQADLILETREDVDAFNVRIRESKAGPLLAMSDGNHIHTVEASSEKILDNIEEDLKAKGYLIS</sequence>
<gene>
    <name evidence="4" type="ORF">IAB63_09050</name>
</gene>
<feature type="binding site" evidence="1">
    <location>
        <position position="144"/>
    </location>
    <ligand>
        <name>Ni(2+)</name>
        <dbReference type="ChEBI" id="CHEBI:49786"/>
    </ligand>
</feature>
<evidence type="ECO:0000313" key="5">
    <source>
        <dbReference type="Proteomes" id="UP000824164"/>
    </source>
</evidence>
<evidence type="ECO:0000256" key="1">
    <source>
        <dbReference type="PIRSR" id="PIRSR037847-1"/>
    </source>
</evidence>
<dbReference type="AlphaFoldDB" id="A0A9D1HHQ6"/>
<dbReference type="PANTHER" id="PTHR40068:SF1">
    <property type="entry name" value="TRANSCRIPTION REPRESSOR NIAR-RELATED"/>
    <property type="match status" value="1"/>
</dbReference>
<feature type="binding site" evidence="1">
    <location>
        <position position="85"/>
    </location>
    <ligand>
        <name>Ni(2+)</name>
        <dbReference type="ChEBI" id="CHEBI:49786"/>
    </ligand>
</feature>
<dbReference type="Pfam" id="PF08279">
    <property type="entry name" value="HTH_11"/>
    <property type="match status" value="1"/>
</dbReference>
<accession>A0A9D1HHQ6</accession>
<dbReference type="InterPro" id="IPR004173">
    <property type="entry name" value="3H_domain"/>
</dbReference>
<dbReference type="SUPFAM" id="SSF75500">
    <property type="entry name" value="Putative transcriptional regulator TM1602, C-terminal domain"/>
    <property type="match status" value="1"/>
</dbReference>
<dbReference type="Gene3D" id="3.30.1340.20">
    <property type="entry name" value="3H domain"/>
    <property type="match status" value="1"/>
</dbReference>
<dbReference type="Proteomes" id="UP000824164">
    <property type="component" value="Unassembled WGS sequence"/>
</dbReference>
<name>A0A9D1HHQ6_9FIRM</name>
<dbReference type="InterPro" id="IPR036388">
    <property type="entry name" value="WH-like_DNA-bd_sf"/>
</dbReference>
<proteinExistence type="predicted"/>
<dbReference type="InterPro" id="IPR035922">
    <property type="entry name" value="3H_dom_sf"/>
</dbReference>
<evidence type="ECO:0000259" key="2">
    <source>
        <dbReference type="Pfam" id="PF02829"/>
    </source>
</evidence>
<keyword evidence="1" id="KW-0479">Metal-binding</keyword>